<accession>A0A0R2DMP4</accession>
<comment type="caution">
    <text evidence="10">The sequence shown here is derived from an EMBL/GenBank/DDBJ whole genome shotgun (WGS) entry which is preliminary data.</text>
</comment>
<keyword evidence="5 8" id="KW-1133">Transmembrane helix</keyword>
<gene>
    <name evidence="10" type="ORF">FD15_GL001878</name>
</gene>
<dbReference type="PRINTS" id="PR00171">
    <property type="entry name" value="SUGRTRNSPORT"/>
</dbReference>
<dbReference type="PROSITE" id="PS00216">
    <property type="entry name" value="SUGAR_TRANSPORT_1"/>
    <property type="match status" value="1"/>
</dbReference>
<dbReference type="InterPro" id="IPR005828">
    <property type="entry name" value="MFS_sugar_transport-like"/>
</dbReference>
<keyword evidence="6 8" id="KW-0472">Membrane</keyword>
<dbReference type="Gene3D" id="1.20.1250.20">
    <property type="entry name" value="MFS general substrate transporter like domains"/>
    <property type="match status" value="1"/>
</dbReference>
<dbReference type="PANTHER" id="PTHR48023">
    <property type="entry name" value="D-XYLOSE-PROTON SYMPORTER-LIKE 2"/>
    <property type="match status" value="1"/>
</dbReference>
<feature type="transmembrane region" description="Helical" evidence="8">
    <location>
        <begin position="427"/>
        <end position="448"/>
    </location>
</feature>
<evidence type="ECO:0000256" key="5">
    <source>
        <dbReference type="ARBA" id="ARBA00022989"/>
    </source>
</evidence>
<dbReference type="PATRIC" id="fig|1423806.3.peg.1912"/>
<evidence type="ECO:0000256" key="6">
    <source>
        <dbReference type="ARBA" id="ARBA00023136"/>
    </source>
</evidence>
<feature type="transmembrane region" description="Helical" evidence="8">
    <location>
        <begin position="260"/>
        <end position="285"/>
    </location>
</feature>
<sequence>MREFMQEHRLTRIGDSFLKYASSVIALGGFLFGYDTGVINGALSFLSQPDQLNLSSAQQGIVSSSLIIGCCIGALLSGRLADRIGRKATLQWVAIIFTIATLGCSFALTSGMLIVFRAVLGVSVGCASDLAPMYLAEISPSEWRSQNVNKNAVAIVIGQLSAFAINAVLGNIWEDWGPIWRVMMGVAALPAFLLWLLSFDLPQSPKWQLLNNSLTQAKKNFRKLGFPKVDIQKNLIRAKEMVKTEQDNLNIKEIFSNKGLVYLLLAGITIGFIQQLSGVNAIMYYGTVLLEKVGMSRGMSLYSNILVGVISTVATLLGTRLIVKHNHQRMLGVGLLGNAVCLGLLTVVLQGNFFSNTGTNIAVLLLLAFFLAVQQGIVSPVTWLLLSEIFPQQIKARFMAISTTVIWLTNFTISLLCPILLGSFGTANLFLTFTCSNIFCVCLTFLILKPHWLKISFKRVK</sequence>
<dbReference type="GO" id="GO:0022857">
    <property type="term" value="F:transmembrane transporter activity"/>
    <property type="evidence" value="ECO:0007669"/>
    <property type="project" value="InterPro"/>
</dbReference>
<evidence type="ECO:0000256" key="2">
    <source>
        <dbReference type="ARBA" id="ARBA00010992"/>
    </source>
</evidence>
<dbReference type="InterPro" id="IPR036259">
    <property type="entry name" value="MFS_trans_sf"/>
</dbReference>
<keyword evidence="3 7" id="KW-0813">Transport</keyword>
<feature type="transmembrane region" description="Helical" evidence="8">
    <location>
        <begin position="152"/>
        <end position="173"/>
    </location>
</feature>
<dbReference type="eggNOG" id="COG2814">
    <property type="taxonomic scope" value="Bacteria"/>
</dbReference>
<dbReference type="AlphaFoldDB" id="A0A0R2DMP4"/>
<evidence type="ECO:0000256" key="3">
    <source>
        <dbReference type="ARBA" id="ARBA00022448"/>
    </source>
</evidence>
<evidence type="ECO:0000256" key="8">
    <source>
        <dbReference type="SAM" id="Phobius"/>
    </source>
</evidence>
<feature type="transmembrane region" description="Helical" evidence="8">
    <location>
        <begin position="179"/>
        <end position="197"/>
    </location>
</feature>
<dbReference type="Pfam" id="PF00083">
    <property type="entry name" value="Sugar_tr"/>
    <property type="match status" value="1"/>
</dbReference>
<dbReference type="PANTHER" id="PTHR48023:SF4">
    <property type="entry name" value="D-XYLOSE-PROTON SYMPORTER-LIKE 2"/>
    <property type="match status" value="1"/>
</dbReference>
<name>A0A0R2DMP4_9LACO</name>
<feature type="transmembrane region" description="Helical" evidence="8">
    <location>
        <begin position="20"/>
        <end position="45"/>
    </location>
</feature>
<evidence type="ECO:0000313" key="11">
    <source>
        <dbReference type="Proteomes" id="UP000050961"/>
    </source>
</evidence>
<dbReference type="SUPFAM" id="SSF103473">
    <property type="entry name" value="MFS general substrate transporter"/>
    <property type="match status" value="1"/>
</dbReference>
<evidence type="ECO:0000259" key="9">
    <source>
        <dbReference type="PROSITE" id="PS50850"/>
    </source>
</evidence>
<keyword evidence="4 8" id="KW-0812">Transmembrane</keyword>
<proteinExistence type="inferred from homology"/>
<dbReference type="InterPro" id="IPR020846">
    <property type="entry name" value="MFS_dom"/>
</dbReference>
<evidence type="ECO:0000256" key="4">
    <source>
        <dbReference type="ARBA" id="ARBA00022692"/>
    </source>
</evidence>
<dbReference type="InterPro" id="IPR005829">
    <property type="entry name" value="Sugar_transporter_CS"/>
</dbReference>
<feature type="transmembrane region" description="Helical" evidence="8">
    <location>
        <begin position="330"/>
        <end position="349"/>
    </location>
</feature>
<protein>
    <submittedName>
        <fullName evidence="10">Major facilitator superfamily permease</fullName>
    </submittedName>
</protein>
<dbReference type="InterPro" id="IPR003663">
    <property type="entry name" value="Sugar/inositol_transpt"/>
</dbReference>
<dbReference type="PROSITE" id="PS50850">
    <property type="entry name" value="MFS"/>
    <property type="match status" value="1"/>
</dbReference>
<feature type="transmembrane region" description="Helical" evidence="8">
    <location>
        <begin position="398"/>
        <end position="421"/>
    </location>
</feature>
<feature type="transmembrane region" description="Helical" evidence="8">
    <location>
        <begin position="114"/>
        <end position="131"/>
    </location>
</feature>
<evidence type="ECO:0000256" key="1">
    <source>
        <dbReference type="ARBA" id="ARBA00004651"/>
    </source>
</evidence>
<dbReference type="Proteomes" id="UP000050961">
    <property type="component" value="Unassembled WGS sequence"/>
</dbReference>
<feature type="transmembrane region" description="Helical" evidence="8">
    <location>
        <begin position="57"/>
        <end position="76"/>
    </location>
</feature>
<dbReference type="PROSITE" id="PS00217">
    <property type="entry name" value="SUGAR_TRANSPORT_2"/>
    <property type="match status" value="1"/>
</dbReference>
<feature type="transmembrane region" description="Helical" evidence="8">
    <location>
        <begin position="305"/>
        <end position="323"/>
    </location>
</feature>
<feature type="transmembrane region" description="Helical" evidence="8">
    <location>
        <begin position="88"/>
        <end position="108"/>
    </location>
</feature>
<evidence type="ECO:0000256" key="7">
    <source>
        <dbReference type="RuleBase" id="RU003346"/>
    </source>
</evidence>
<dbReference type="NCBIfam" id="TIGR00879">
    <property type="entry name" value="SP"/>
    <property type="match status" value="1"/>
</dbReference>
<comment type="similarity">
    <text evidence="2 7">Belongs to the major facilitator superfamily. Sugar transporter (TC 2.A.1.1) family.</text>
</comment>
<organism evidence="10 11">
    <name type="scientific">Liquorilactobacillus sucicola DSM 21376 = JCM 15457</name>
    <dbReference type="NCBI Taxonomy" id="1423806"/>
    <lineage>
        <taxon>Bacteria</taxon>
        <taxon>Bacillati</taxon>
        <taxon>Bacillota</taxon>
        <taxon>Bacilli</taxon>
        <taxon>Lactobacillales</taxon>
        <taxon>Lactobacillaceae</taxon>
        <taxon>Liquorilactobacillus</taxon>
    </lineage>
</organism>
<comment type="subcellular location">
    <subcellularLocation>
        <location evidence="1">Cell membrane</location>
        <topology evidence="1">Multi-pass membrane protein</topology>
    </subcellularLocation>
</comment>
<dbReference type="GO" id="GO:0005886">
    <property type="term" value="C:plasma membrane"/>
    <property type="evidence" value="ECO:0007669"/>
    <property type="project" value="UniProtKB-SubCell"/>
</dbReference>
<feature type="transmembrane region" description="Helical" evidence="8">
    <location>
        <begin position="361"/>
        <end position="386"/>
    </location>
</feature>
<evidence type="ECO:0000313" key="10">
    <source>
        <dbReference type="EMBL" id="KRN05326.1"/>
    </source>
</evidence>
<reference evidence="10 11" key="1">
    <citation type="journal article" date="2015" name="Genome Announc.">
        <title>Expanding the biotechnology potential of lactobacilli through comparative genomics of 213 strains and associated genera.</title>
        <authorList>
            <person name="Sun Z."/>
            <person name="Harris H.M."/>
            <person name="McCann A."/>
            <person name="Guo C."/>
            <person name="Argimon S."/>
            <person name="Zhang W."/>
            <person name="Yang X."/>
            <person name="Jeffery I.B."/>
            <person name="Cooney J.C."/>
            <person name="Kagawa T.F."/>
            <person name="Liu W."/>
            <person name="Song Y."/>
            <person name="Salvetti E."/>
            <person name="Wrobel A."/>
            <person name="Rasinkangas P."/>
            <person name="Parkhill J."/>
            <person name="Rea M.C."/>
            <person name="O'Sullivan O."/>
            <person name="Ritari J."/>
            <person name="Douillard F.P."/>
            <person name="Paul Ross R."/>
            <person name="Yang R."/>
            <person name="Briner A.E."/>
            <person name="Felis G.E."/>
            <person name="de Vos W.M."/>
            <person name="Barrangou R."/>
            <person name="Klaenhammer T.R."/>
            <person name="Caufield P.W."/>
            <person name="Cui Y."/>
            <person name="Zhang H."/>
            <person name="O'Toole P.W."/>
        </authorList>
    </citation>
    <scope>NUCLEOTIDE SEQUENCE [LARGE SCALE GENOMIC DNA]</scope>
    <source>
        <strain evidence="10 11">DSM 21376</strain>
    </source>
</reference>
<dbReference type="GO" id="GO:1904659">
    <property type="term" value="P:D-glucose transmembrane transport"/>
    <property type="evidence" value="ECO:0007669"/>
    <property type="project" value="TreeGrafter"/>
</dbReference>
<dbReference type="STRING" id="1423806.FD15_GL001878"/>
<dbReference type="EMBL" id="AYZF01000017">
    <property type="protein sequence ID" value="KRN05326.1"/>
    <property type="molecule type" value="Genomic_DNA"/>
</dbReference>
<feature type="domain" description="Major facilitator superfamily (MFS) profile" evidence="9">
    <location>
        <begin position="21"/>
        <end position="452"/>
    </location>
</feature>
<dbReference type="InterPro" id="IPR050820">
    <property type="entry name" value="MFS_Sugar_Transporter"/>
</dbReference>
<keyword evidence="11" id="KW-1185">Reference proteome</keyword>